<dbReference type="GO" id="GO:0016567">
    <property type="term" value="P:protein ubiquitination"/>
    <property type="evidence" value="ECO:0007669"/>
    <property type="project" value="InterPro"/>
</dbReference>
<protein>
    <recommendedName>
        <fullName evidence="4">RING-type E3 ubiquitin transferase</fullName>
        <ecNumber evidence="4">2.3.2.27</ecNumber>
    </recommendedName>
</protein>
<dbReference type="EC" id="2.3.2.27" evidence="4"/>
<comment type="subcellular location">
    <subcellularLocation>
        <location evidence="2">Membrane</location>
        <topology evidence="2">Single-pass membrane protein</topology>
    </subcellularLocation>
</comment>
<gene>
    <name evidence="18" type="ORF">POM88_051822</name>
</gene>
<feature type="compositionally biased region" description="Polar residues" evidence="15">
    <location>
        <begin position="287"/>
        <end position="303"/>
    </location>
</feature>
<evidence type="ECO:0000256" key="10">
    <source>
        <dbReference type="ARBA" id="ARBA00022833"/>
    </source>
</evidence>
<comment type="pathway">
    <text evidence="3">Protein modification; protein ubiquitination.</text>
</comment>
<dbReference type="GO" id="GO:0008270">
    <property type="term" value="F:zinc ion binding"/>
    <property type="evidence" value="ECO:0007669"/>
    <property type="project" value="UniProtKB-KW"/>
</dbReference>
<dbReference type="Proteomes" id="UP001237642">
    <property type="component" value="Unassembled WGS sequence"/>
</dbReference>
<keyword evidence="10" id="KW-0862">Zinc</keyword>
<dbReference type="Gene3D" id="3.30.40.10">
    <property type="entry name" value="Zinc/RING finger domain, C3HC4 (zinc finger)"/>
    <property type="match status" value="1"/>
</dbReference>
<dbReference type="Pfam" id="PF13639">
    <property type="entry name" value="zf-RING_2"/>
    <property type="match status" value="1"/>
</dbReference>
<keyword evidence="7" id="KW-0479">Metal-binding</keyword>
<organism evidence="18 19">
    <name type="scientific">Heracleum sosnowskyi</name>
    <dbReference type="NCBI Taxonomy" id="360622"/>
    <lineage>
        <taxon>Eukaryota</taxon>
        <taxon>Viridiplantae</taxon>
        <taxon>Streptophyta</taxon>
        <taxon>Embryophyta</taxon>
        <taxon>Tracheophyta</taxon>
        <taxon>Spermatophyta</taxon>
        <taxon>Magnoliopsida</taxon>
        <taxon>eudicotyledons</taxon>
        <taxon>Gunneridae</taxon>
        <taxon>Pentapetalae</taxon>
        <taxon>asterids</taxon>
        <taxon>campanulids</taxon>
        <taxon>Apiales</taxon>
        <taxon>Apiaceae</taxon>
        <taxon>Apioideae</taxon>
        <taxon>apioid superclade</taxon>
        <taxon>Tordylieae</taxon>
        <taxon>Tordyliinae</taxon>
        <taxon>Heracleum</taxon>
    </lineage>
</organism>
<keyword evidence="6 16" id="KW-0812">Transmembrane</keyword>
<dbReference type="EMBL" id="JAUIZM010000011">
    <property type="protein sequence ID" value="KAK1358566.1"/>
    <property type="molecule type" value="Genomic_DNA"/>
</dbReference>
<comment type="similarity">
    <text evidence="13">Belongs to the RING-type zinc finger family. ATL subfamily.</text>
</comment>
<evidence type="ECO:0000256" key="14">
    <source>
        <dbReference type="PROSITE-ProRule" id="PRU00175"/>
    </source>
</evidence>
<evidence type="ECO:0000256" key="6">
    <source>
        <dbReference type="ARBA" id="ARBA00022692"/>
    </source>
</evidence>
<evidence type="ECO:0000256" key="2">
    <source>
        <dbReference type="ARBA" id="ARBA00004167"/>
    </source>
</evidence>
<dbReference type="FunFam" id="3.30.40.10:FF:000475">
    <property type="entry name" value="RING-H2 finger protein ATL3"/>
    <property type="match status" value="1"/>
</dbReference>
<comment type="catalytic activity">
    <reaction evidence="1">
        <text>S-ubiquitinyl-[E2 ubiquitin-conjugating enzyme]-L-cysteine + [acceptor protein]-L-lysine = [E2 ubiquitin-conjugating enzyme]-L-cysteine + N(6)-ubiquitinyl-[acceptor protein]-L-lysine.</text>
        <dbReference type="EC" id="2.3.2.27"/>
    </reaction>
</comment>
<feature type="region of interest" description="Disordered" evidence="15">
    <location>
        <begin position="216"/>
        <end position="246"/>
    </location>
</feature>
<dbReference type="PANTHER" id="PTHR46913:SF1">
    <property type="entry name" value="RING-H2 FINGER PROTEIN ATL16"/>
    <property type="match status" value="1"/>
</dbReference>
<comment type="caution">
    <text evidence="18">The sequence shown here is derived from an EMBL/GenBank/DDBJ whole genome shotgun (WGS) entry which is preliminary data.</text>
</comment>
<name>A0AAD8H188_9APIA</name>
<feature type="compositionally biased region" description="Low complexity" evidence="15">
    <location>
        <begin position="221"/>
        <end position="238"/>
    </location>
</feature>
<dbReference type="SMART" id="SM00184">
    <property type="entry name" value="RING"/>
    <property type="match status" value="1"/>
</dbReference>
<evidence type="ECO:0000256" key="16">
    <source>
        <dbReference type="SAM" id="Phobius"/>
    </source>
</evidence>
<sequence>MGDSNETSQKLEESAAVELTGRIMVVAIIVLFVVIAFVVFLHLYAKWYWRRTAQRGSTITRRRRRMDFAGGHDHQVTAATALRGHGLDPSFLKTMPIILFSPQDFKDGLECSVCLSEVTQGEKTRILPKCHHGFHVQCIDMWFQSHSTCPICRNPIQNSNPNQLSPQGITHNTPEAADYSSNAAATVLPTEAPSFPTNVLYWGNEVEVSTLRLQDDHDDGVTSSQQVSSTSSLSPTSSDNMGGDGHYFVIEIPRQTNEEEDHQKSPVLSRLRSLKRLLSRDRKINPFTPSSSVDVEQAATSQN</sequence>
<proteinExistence type="inferred from homology"/>
<reference evidence="18" key="2">
    <citation type="submission" date="2023-05" db="EMBL/GenBank/DDBJ databases">
        <authorList>
            <person name="Schelkunov M.I."/>
        </authorList>
    </citation>
    <scope>NUCLEOTIDE SEQUENCE</scope>
    <source>
        <strain evidence="18">Hsosn_3</strain>
        <tissue evidence="18">Leaf</tissue>
    </source>
</reference>
<keyword evidence="19" id="KW-1185">Reference proteome</keyword>
<evidence type="ECO:0000256" key="13">
    <source>
        <dbReference type="ARBA" id="ARBA00024209"/>
    </source>
</evidence>
<evidence type="ECO:0000256" key="15">
    <source>
        <dbReference type="SAM" id="MobiDB-lite"/>
    </source>
</evidence>
<dbReference type="InterPro" id="IPR001841">
    <property type="entry name" value="Znf_RING"/>
</dbReference>
<accession>A0AAD8H188</accession>
<keyword evidence="9" id="KW-0833">Ubl conjugation pathway</keyword>
<evidence type="ECO:0000256" key="11">
    <source>
        <dbReference type="ARBA" id="ARBA00022989"/>
    </source>
</evidence>
<feature type="transmembrane region" description="Helical" evidence="16">
    <location>
        <begin position="23"/>
        <end position="45"/>
    </location>
</feature>
<feature type="region of interest" description="Disordered" evidence="15">
    <location>
        <begin position="279"/>
        <end position="303"/>
    </location>
</feature>
<keyword evidence="8 14" id="KW-0863">Zinc-finger</keyword>
<evidence type="ECO:0000259" key="17">
    <source>
        <dbReference type="PROSITE" id="PS50089"/>
    </source>
</evidence>
<evidence type="ECO:0000256" key="5">
    <source>
        <dbReference type="ARBA" id="ARBA00022679"/>
    </source>
</evidence>
<evidence type="ECO:0000256" key="7">
    <source>
        <dbReference type="ARBA" id="ARBA00022723"/>
    </source>
</evidence>
<keyword evidence="5 18" id="KW-0808">Transferase</keyword>
<dbReference type="InterPro" id="IPR044600">
    <property type="entry name" value="ATL1/ATL16-like"/>
</dbReference>
<evidence type="ECO:0000313" key="18">
    <source>
        <dbReference type="EMBL" id="KAK1358566.1"/>
    </source>
</evidence>
<dbReference type="CDD" id="cd16461">
    <property type="entry name" value="RING-H2_EL5-like"/>
    <property type="match status" value="1"/>
</dbReference>
<evidence type="ECO:0000256" key="1">
    <source>
        <dbReference type="ARBA" id="ARBA00000900"/>
    </source>
</evidence>
<evidence type="ECO:0000256" key="3">
    <source>
        <dbReference type="ARBA" id="ARBA00004906"/>
    </source>
</evidence>
<dbReference type="PANTHER" id="PTHR46913">
    <property type="entry name" value="RING-H2 FINGER PROTEIN ATL16"/>
    <property type="match status" value="1"/>
</dbReference>
<dbReference type="GO" id="GO:0061630">
    <property type="term" value="F:ubiquitin protein ligase activity"/>
    <property type="evidence" value="ECO:0007669"/>
    <property type="project" value="UniProtKB-EC"/>
</dbReference>
<keyword evidence="11 16" id="KW-1133">Transmembrane helix</keyword>
<evidence type="ECO:0000256" key="8">
    <source>
        <dbReference type="ARBA" id="ARBA00022771"/>
    </source>
</evidence>
<dbReference type="AlphaFoldDB" id="A0AAD8H188"/>
<evidence type="ECO:0000256" key="12">
    <source>
        <dbReference type="ARBA" id="ARBA00023136"/>
    </source>
</evidence>
<evidence type="ECO:0000256" key="9">
    <source>
        <dbReference type="ARBA" id="ARBA00022786"/>
    </source>
</evidence>
<evidence type="ECO:0000313" key="19">
    <source>
        <dbReference type="Proteomes" id="UP001237642"/>
    </source>
</evidence>
<feature type="domain" description="RING-type" evidence="17">
    <location>
        <begin position="111"/>
        <end position="153"/>
    </location>
</feature>
<dbReference type="GO" id="GO:0016020">
    <property type="term" value="C:membrane"/>
    <property type="evidence" value="ECO:0007669"/>
    <property type="project" value="UniProtKB-SubCell"/>
</dbReference>
<reference evidence="18" key="1">
    <citation type="submission" date="2023-02" db="EMBL/GenBank/DDBJ databases">
        <title>Genome of toxic invasive species Heracleum sosnowskyi carries increased number of genes despite the absence of recent whole-genome duplications.</title>
        <authorList>
            <person name="Schelkunov M."/>
            <person name="Shtratnikova V."/>
            <person name="Makarenko M."/>
            <person name="Klepikova A."/>
            <person name="Omelchenko D."/>
            <person name="Novikova G."/>
            <person name="Obukhova E."/>
            <person name="Bogdanov V."/>
            <person name="Penin A."/>
            <person name="Logacheva M."/>
        </authorList>
    </citation>
    <scope>NUCLEOTIDE SEQUENCE</scope>
    <source>
        <strain evidence="18">Hsosn_3</strain>
        <tissue evidence="18">Leaf</tissue>
    </source>
</reference>
<dbReference type="InterPro" id="IPR013083">
    <property type="entry name" value="Znf_RING/FYVE/PHD"/>
</dbReference>
<keyword evidence="12 16" id="KW-0472">Membrane</keyword>
<evidence type="ECO:0000256" key="4">
    <source>
        <dbReference type="ARBA" id="ARBA00012483"/>
    </source>
</evidence>
<dbReference type="PROSITE" id="PS50089">
    <property type="entry name" value="ZF_RING_2"/>
    <property type="match status" value="1"/>
</dbReference>
<dbReference type="SUPFAM" id="SSF57850">
    <property type="entry name" value="RING/U-box"/>
    <property type="match status" value="1"/>
</dbReference>